<feature type="repeat" description="TPR" evidence="3">
    <location>
        <begin position="10"/>
        <end position="43"/>
    </location>
</feature>
<keyword evidence="5" id="KW-1185">Reference proteome</keyword>
<evidence type="ECO:0000313" key="4">
    <source>
        <dbReference type="EMBL" id="TEB38644.1"/>
    </source>
</evidence>
<dbReference type="GO" id="GO:0006620">
    <property type="term" value="P:post-translational protein targeting to endoplasmic reticulum membrane"/>
    <property type="evidence" value="ECO:0007669"/>
    <property type="project" value="TreeGrafter"/>
</dbReference>
<feature type="repeat" description="TPR" evidence="3">
    <location>
        <begin position="44"/>
        <end position="77"/>
    </location>
</feature>
<evidence type="ECO:0000256" key="2">
    <source>
        <dbReference type="ARBA" id="ARBA00022803"/>
    </source>
</evidence>
<dbReference type="Gene3D" id="1.25.40.10">
    <property type="entry name" value="Tetratricopeptide repeat domain"/>
    <property type="match status" value="1"/>
</dbReference>
<dbReference type="AlphaFoldDB" id="A0A4Y7TXE6"/>
<dbReference type="InterPro" id="IPR047150">
    <property type="entry name" value="SGT"/>
</dbReference>
<dbReference type="STRING" id="71717.A0A4Y7TXE6"/>
<name>A0A4Y7TXE6_COPMI</name>
<organism evidence="4 5">
    <name type="scientific">Coprinellus micaceus</name>
    <name type="common">Glistening ink-cap mushroom</name>
    <name type="synonym">Coprinus micaceus</name>
    <dbReference type="NCBI Taxonomy" id="71717"/>
    <lineage>
        <taxon>Eukaryota</taxon>
        <taxon>Fungi</taxon>
        <taxon>Dikarya</taxon>
        <taxon>Basidiomycota</taxon>
        <taxon>Agaricomycotina</taxon>
        <taxon>Agaricomycetes</taxon>
        <taxon>Agaricomycetidae</taxon>
        <taxon>Agaricales</taxon>
        <taxon>Agaricineae</taxon>
        <taxon>Psathyrellaceae</taxon>
        <taxon>Coprinellus</taxon>
    </lineage>
</organism>
<keyword evidence="2 3" id="KW-0802">TPR repeat</keyword>
<dbReference type="PROSITE" id="PS50005">
    <property type="entry name" value="TPR"/>
    <property type="match status" value="3"/>
</dbReference>
<evidence type="ECO:0000256" key="1">
    <source>
        <dbReference type="ARBA" id="ARBA00022737"/>
    </source>
</evidence>
<accession>A0A4Y7TXE6</accession>
<dbReference type="InterPro" id="IPR011990">
    <property type="entry name" value="TPR-like_helical_dom_sf"/>
</dbReference>
<dbReference type="GO" id="GO:0072380">
    <property type="term" value="C:TRC complex"/>
    <property type="evidence" value="ECO:0007669"/>
    <property type="project" value="TreeGrafter"/>
</dbReference>
<proteinExistence type="predicted"/>
<feature type="repeat" description="TPR" evidence="3">
    <location>
        <begin position="78"/>
        <end position="111"/>
    </location>
</feature>
<dbReference type="Proteomes" id="UP000298030">
    <property type="component" value="Unassembled WGS sequence"/>
</dbReference>
<dbReference type="PANTHER" id="PTHR45831:SF2">
    <property type="entry name" value="LD24721P"/>
    <property type="match status" value="1"/>
</dbReference>
<protein>
    <submittedName>
        <fullName evidence="4">TPR-like protein</fullName>
    </submittedName>
</protein>
<dbReference type="SMART" id="SM00028">
    <property type="entry name" value="TPR"/>
    <property type="match status" value="3"/>
</dbReference>
<reference evidence="4 5" key="1">
    <citation type="journal article" date="2019" name="Nat. Ecol. Evol.">
        <title>Megaphylogeny resolves global patterns of mushroom evolution.</title>
        <authorList>
            <person name="Varga T."/>
            <person name="Krizsan K."/>
            <person name="Foldi C."/>
            <person name="Dima B."/>
            <person name="Sanchez-Garcia M."/>
            <person name="Sanchez-Ramirez S."/>
            <person name="Szollosi G.J."/>
            <person name="Szarkandi J.G."/>
            <person name="Papp V."/>
            <person name="Albert L."/>
            <person name="Andreopoulos W."/>
            <person name="Angelini C."/>
            <person name="Antonin V."/>
            <person name="Barry K.W."/>
            <person name="Bougher N.L."/>
            <person name="Buchanan P."/>
            <person name="Buyck B."/>
            <person name="Bense V."/>
            <person name="Catcheside P."/>
            <person name="Chovatia M."/>
            <person name="Cooper J."/>
            <person name="Damon W."/>
            <person name="Desjardin D."/>
            <person name="Finy P."/>
            <person name="Geml J."/>
            <person name="Haridas S."/>
            <person name="Hughes K."/>
            <person name="Justo A."/>
            <person name="Karasinski D."/>
            <person name="Kautmanova I."/>
            <person name="Kiss B."/>
            <person name="Kocsube S."/>
            <person name="Kotiranta H."/>
            <person name="LaButti K.M."/>
            <person name="Lechner B.E."/>
            <person name="Liimatainen K."/>
            <person name="Lipzen A."/>
            <person name="Lukacs Z."/>
            <person name="Mihaltcheva S."/>
            <person name="Morgado L.N."/>
            <person name="Niskanen T."/>
            <person name="Noordeloos M.E."/>
            <person name="Ohm R.A."/>
            <person name="Ortiz-Santana B."/>
            <person name="Ovrebo C."/>
            <person name="Racz N."/>
            <person name="Riley R."/>
            <person name="Savchenko A."/>
            <person name="Shiryaev A."/>
            <person name="Soop K."/>
            <person name="Spirin V."/>
            <person name="Szebenyi C."/>
            <person name="Tomsovsky M."/>
            <person name="Tulloss R.E."/>
            <person name="Uehling J."/>
            <person name="Grigoriev I.V."/>
            <person name="Vagvolgyi C."/>
            <person name="Papp T."/>
            <person name="Martin F.M."/>
            <person name="Miettinen O."/>
            <person name="Hibbett D.S."/>
            <person name="Nagy L.G."/>
        </authorList>
    </citation>
    <scope>NUCLEOTIDE SEQUENCE [LARGE SCALE GENOMIC DNA]</scope>
    <source>
        <strain evidence="4 5">FP101781</strain>
    </source>
</reference>
<dbReference type="Pfam" id="PF13414">
    <property type="entry name" value="TPR_11"/>
    <property type="match status" value="1"/>
</dbReference>
<dbReference type="OrthoDB" id="2423701at2759"/>
<dbReference type="EMBL" id="QPFP01000002">
    <property type="protein sequence ID" value="TEB38644.1"/>
    <property type="molecule type" value="Genomic_DNA"/>
</dbReference>
<dbReference type="GO" id="GO:0016020">
    <property type="term" value="C:membrane"/>
    <property type="evidence" value="ECO:0007669"/>
    <property type="project" value="TreeGrafter"/>
</dbReference>
<comment type="caution">
    <text evidence="4">The sequence shown here is derived from an EMBL/GenBank/DDBJ whole genome shotgun (WGS) entry which is preliminary data.</text>
</comment>
<gene>
    <name evidence="4" type="ORF">FA13DRAFT_1724563</name>
</gene>
<evidence type="ECO:0000256" key="3">
    <source>
        <dbReference type="PROSITE-ProRule" id="PRU00339"/>
    </source>
</evidence>
<dbReference type="SUPFAM" id="SSF48452">
    <property type="entry name" value="TPR-like"/>
    <property type="match status" value="1"/>
</dbReference>
<evidence type="ECO:0000313" key="5">
    <source>
        <dbReference type="Proteomes" id="UP000298030"/>
    </source>
</evidence>
<keyword evidence="1" id="KW-0677">Repeat</keyword>
<dbReference type="PANTHER" id="PTHR45831">
    <property type="entry name" value="LD24721P"/>
    <property type="match status" value="1"/>
</dbReference>
<dbReference type="GO" id="GO:0060090">
    <property type="term" value="F:molecular adaptor activity"/>
    <property type="evidence" value="ECO:0007669"/>
    <property type="project" value="TreeGrafter"/>
</dbReference>
<sequence>MSNQADVAEAERLKTLGNELYQQGEYDAARHRYTEAIKKNPKNPVLYANRGAVYLATKEYIEAAHDCKKAVDLDPTYAKAWGRLGKATHGLSDWARCVEAWQKALDCLPKENLTATERILKVQFTEGLNNALGARRRIETSIVSLDRSSRNTPWHRAESLTQARQAARKPSCVFVIKFAYDALKEGLKKMDAMKVVKDARGREMTHGEKALQDLTNCIMADDRIFHLPDPNSFLEKIQKQSMLEAESNRAFLNDGGLAAIKEQILKRLKSESWNTVRPSIATTIRIWIWEGFFRYRMFGHFGFAFEMYTKTIDLLEWGRKQWPKVPDSDRGVVFKLTFIRGVKRLHLDLMHASVASKRKDTPYTFSDLAATATELLEDVNSAPPPAGEMYVGDMLAFWDYVKGDALSILGWCNLEQGLFAEYIDGDKDKSLGLIQAAGEYYLAAAECYPEDEPHHSTFLRKYLECLCYSEKPLRLTLPVCERIRTVIPQALEVYAAPPFNEQLKKEMLEVSEFESRCKEGVMEGRLTLDSVEKIVIPKVGKNKTEKDNLPFKVVYPGDEGYEQAVEA</sequence>
<dbReference type="InterPro" id="IPR019734">
    <property type="entry name" value="TPR_rpt"/>
</dbReference>